<proteinExistence type="inferred from homology"/>
<comment type="similarity">
    <text evidence="1">Belongs to the phosphate acetyltransferase and butyryltransferase family.</text>
</comment>
<evidence type="ECO:0000259" key="4">
    <source>
        <dbReference type="Pfam" id="PF01515"/>
    </source>
</evidence>
<feature type="domain" description="Phosphate acetyl/butaryl transferase" evidence="4">
    <location>
        <begin position="89"/>
        <end position="300"/>
    </location>
</feature>
<dbReference type="Gene3D" id="3.40.718.10">
    <property type="entry name" value="Isopropylmalate Dehydrogenase"/>
    <property type="match status" value="1"/>
</dbReference>
<keyword evidence="3 5" id="KW-0012">Acyltransferase</keyword>
<reference evidence="5" key="1">
    <citation type="submission" date="2022-07" db="EMBL/GenBank/DDBJ databases">
        <authorList>
            <person name="Otstavnykh N."/>
            <person name="Isaeva M."/>
            <person name="Bystritskaya E."/>
        </authorList>
    </citation>
    <scope>NUCLEOTIDE SEQUENCE</scope>
    <source>
        <strain evidence="5">10Alg 79</strain>
    </source>
</reference>
<sequence length="311" mass="32689">MTYPFLSEIPPHCPQALLDHAKSAKTPRVALVNAGAENPLSGMREATEAGLAEPILIGDPVKIAQVAEEIDWDISQFRVIDAPHAAAASEAARLAREGEADAIMKGQIHTSTFLKGLLPSSAGLREKSGRCGHVFHITLPHSDRPMFLTDAALNVDPDVETRKACLAHAVSLARKLGVERPKAGILSPTEDVVETIPNTVEAREISDWAKQALAHAIVQGPMAMDLILSAEAARVKNFESEVSGDADIICVPNITSGNALFKLMVLSQGACAAGLVLGCKVPLLLTSRSQEAAARLASAALGVVAATQEPA</sequence>
<dbReference type="Proteomes" id="UP001227162">
    <property type="component" value="Unassembled WGS sequence"/>
</dbReference>
<keyword evidence="6" id="KW-1185">Reference proteome</keyword>
<dbReference type="AlphaFoldDB" id="A0AAJ1UDL9"/>
<evidence type="ECO:0000256" key="2">
    <source>
        <dbReference type="ARBA" id="ARBA00022679"/>
    </source>
</evidence>
<dbReference type="InterPro" id="IPR012147">
    <property type="entry name" value="P_Ac_Bu_trans"/>
</dbReference>
<dbReference type="PANTHER" id="PTHR43356">
    <property type="entry name" value="PHOSPHATE ACETYLTRANSFERASE"/>
    <property type="match status" value="1"/>
</dbReference>
<dbReference type="InterPro" id="IPR050500">
    <property type="entry name" value="Phos_Acetyltrans/Butyryltrans"/>
</dbReference>
<gene>
    <name evidence="5" type="ORF">NOI20_07995</name>
</gene>
<keyword evidence="2" id="KW-0808">Transferase</keyword>
<dbReference type="PANTHER" id="PTHR43356:SF2">
    <property type="entry name" value="PHOSPHATE ACETYLTRANSFERASE"/>
    <property type="match status" value="1"/>
</dbReference>
<protein>
    <submittedName>
        <fullName evidence="5">Phosphate acyltransferase</fullName>
    </submittedName>
</protein>
<dbReference type="SUPFAM" id="SSF53659">
    <property type="entry name" value="Isocitrate/Isopropylmalate dehydrogenase-like"/>
    <property type="match status" value="1"/>
</dbReference>
<dbReference type="Pfam" id="PF01515">
    <property type="entry name" value="PTA_PTB"/>
    <property type="match status" value="1"/>
</dbReference>
<dbReference type="PIRSF" id="PIRSF000428">
    <property type="entry name" value="P_Ac_trans"/>
    <property type="match status" value="1"/>
</dbReference>
<evidence type="ECO:0000256" key="3">
    <source>
        <dbReference type="ARBA" id="ARBA00023315"/>
    </source>
</evidence>
<accession>A0AAJ1UDL9</accession>
<reference evidence="5" key="2">
    <citation type="submission" date="2023-04" db="EMBL/GenBank/DDBJ databases">
        <title>'Rhodoalgimonas zhirmunskyi' gen. nov., isolated from a red alga.</title>
        <authorList>
            <person name="Nedashkovskaya O.I."/>
            <person name="Otstavnykh N.Y."/>
            <person name="Bystritskaya E.P."/>
            <person name="Balabanova L.A."/>
            <person name="Isaeva M.P."/>
        </authorList>
    </citation>
    <scope>NUCLEOTIDE SEQUENCE</scope>
    <source>
        <strain evidence="5">10Alg 79</strain>
    </source>
</reference>
<dbReference type="GO" id="GO:0016746">
    <property type="term" value="F:acyltransferase activity"/>
    <property type="evidence" value="ECO:0007669"/>
    <property type="project" value="UniProtKB-KW"/>
</dbReference>
<evidence type="ECO:0000313" key="6">
    <source>
        <dbReference type="Proteomes" id="UP001227162"/>
    </source>
</evidence>
<evidence type="ECO:0000256" key="1">
    <source>
        <dbReference type="ARBA" id="ARBA00005656"/>
    </source>
</evidence>
<organism evidence="5 6">
    <name type="scientific">Rhodalgimonas zhirmunskyi</name>
    <dbReference type="NCBI Taxonomy" id="2964767"/>
    <lineage>
        <taxon>Bacteria</taxon>
        <taxon>Pseudomonadati</taxon>
        <taxon>Pseudomonadota</taxon>
        <taxon>Alphaproteobacteria</taxon>
        <taxon>Rhodobacterales</taxon>
        <taxon>Roseobacteraceae</taxon>
        <taxon>Rhodalgimonas</taxon>
    </lineage>
</organism>
<dbReference type="EMBL" id="JANFFA010000002">
    <property type="protein sequence ID" value="MDQ2094047.1"/>
    <property type="molecule type" value="Genomic_DNA"/>
</dbReference>
<dbReference type="InterPro" id="IPR002505">
    <property type="entry name" value="PTA_PTB"/>
</dbReference>
<evidence type="ECO:0000313" key="5">
    <source>
        <dbReference type="EMBL" id="MDQ2094047.1"/>
    </source>
</evidence>
<comment type="caution">
    <text evidence="5">The sequence shown here is derived from an EMBL/GenBank/DDBJ whole genome shotgun (WGS) entry which is preliminary data.</text>
</comment>
<name>A0AAJ1UDL9_9RHOB</name>